<name>A0A2T1NIL1_9FLAO</name>
<reference evidence="8 9" key="1">
    <citation type="submission" date="2018-03" db="EMBL/GenBank/DDBJ databases">
        <title>Mesoflavibacter sp. HG37 and Mesoflavibacter sp. HG96 sp.nov., two marine bacteria isolated from seawater of Western Pacific Ocean.</title>
        <authorList>
            <person name="Cheng H."/>
            <person name="Wu Y.-H."/>
            <person name="Guo L.-L."/>
            <person name="Xu X.-W."/>
        </authorList>
    </citation>
    <scope>NUCLEOTIDE SEQUENCE [LARGE SCALE GENOMIC DNA]</scope>
    <source>
        <strain evidence="8 9">KCTC 42117</strain>
    </source>
</reference>
<evidence type="ECO:0000256" key="2">
    <source>
        <dbReference type="ARBA" id="ARBA00005811"/>
    </source>
</evidence>
<sequence length="203" mass="22869">MAKRSAPEVNAGSMADIAFLLLIFFLVTTTIEVDSGINSKLPPDIPPPEVKIKQKNIFTVELNKSNQMLVEGDLMEIKDLKAAALKFIDNGGGQSAEGERCDYCSGERNPESSDHPTKAIISITHSRATDYETFITVYDQLVSAYSELREKLSQKLYNRSFKEMEATYDDSKSSEFKSEKLKDKIENIKKKYPRIISKAEPQF</sequence>
<dbReference type="OrthoDB" id="9801500at2"/>
<evidence type="ECO:0000256" key="5">
    <source>
        <dbReference type="ARBA" id="ARBA00022989"/>
    </source>
</evidence>
<accession>A0A2T1NIL1</accession>
<organism evidence="8 9">
    <name type="scientific">Mesoflavibacter zeaxanthinifaciens subsp. sabulilitoris</name>
    <dbReference type="NCBI Taxonomy" id="1520893"/>
    <lineage>
        <taxon>Bacteria</taxon>
        <taxon>Pseudomonadati</taxon>
        <taxon>Bacteroidota</taxon>
        <taxon>Flavobacteriia</taxon>
        <taxon>Flavobacteriales</taxon>
        <taxon>Flavobacteriaceae</taxon>
        <taxon>Mesoflavibacter</taxon>
    </lineage>
</organism>
<evidence type="ECO:0000313" key="9">
    <source>
        <dbReference type="Proteomes" id="UP000238430"/>
    </source>
</evidence>
<dbReference type="PANTHER" id="PTHR30558:SF3">
    <property type="entry name" value="BIOPOLYMER TRANSPORT PROTEIN EXBD-RELATED"/>
    <property type="match status" value="1"/>
</dbReference>
<evidence type="ECO:0000256" key="7">
    <source>
        <dbReference type="RuleBase" id="RU003879"/>
    </source>
</evidence>
<evidence type="ECO:0000256" key="6">
    <source>
        <dbReference type="ARBA" id="ARBA00023136"/>
    </source>
</evidence>
<dbReference type="GO" id="GO:0005886">
    <property type="term" value="C:plasma membrane"/>
    <property type="evidence" value="ECO:0007669"/>
    <property type="project" value="UniProtKB-SubCell"/>
</dbReference>
<evidence type="ECO:0000256" key="4">
    <source>
        <dbReference type="ARBA" id="ARBA00022692"/>
    </source>
</evidence>
<evidence type="ECO:0000256" key="3">
    <source>
        <dbReference type="ARBA" id="ARBA00022475"/>
    </source>
</evidence>
<comment type="similarity">
    <text evidence="2 7">Belongs to the ExbD/TolR family.</text>
</comment>
<gene>
    <name evidence="8" type="ORF">C7H61_04285</name>
</gene>
<keyword evidence="3" id="KW-1003">Cell membrane</keyword>
<keyword evidence="9" id="KW-1185">Reference proteome</keyword>
<dbReference type="Proteomes" id="UP000238430">
    <property type="component" value="Unassembled WGS sequence"/>
</dbReference>
<dbReference type="GO" id="GO:0022857">
    <property type="term" value="F:transmembrane transporter activity"/>
    <property type="evidence" value="ECO:0007669"/>
    <property type="project" value="InterPro"/>
</dbReference>
<keyword evidence="7" id="KW-0813">Transport</keyword>
<dbReference type="RefSeq" id="WP_106677404.1">
    <property type="nucleotide sequence ID" value="NZ_JACHWV010000005.1"/>
</dbReference>
<keyword evidence="6" id="KW-0472">Membrane</keyword>
<comment type="caution">
    <text evidence="8">The sequence shown here is derived from an EMBL/GenBank/DDBJ whole genome shotgun (WGS) entry which is preliminary data.</text>
</comment>
<dbReference type="Pfam" id="PF02472">
    <property type="entry name" value="ExbD"/>
    <property type="match status" value="1"/>
</dbReference>
<evidence type="ECO:0000313" key="8">
    <source>
        <dbReference type="EMBL" id="PSG92666.1"/>
    </source>
</evidence>
<dbReference type="AlphaFoldDB" id="A0A2T1NIL1"/>
<dbReference type="GO" id="GO:0015031">
    <property type="term" value="P:protein transport"/>
    <property type="evidence" value="ECO:0007669"/>
    <property type="project" value="UniProtKB-KW"/>
</dbReference>
<protein>
    <submittedName>
        <fullName evidence="8">Biopolymer transporter ExbD</fullName>
    </submittedName>
</protein>
<dbReference type="InterPro" id="IPR003400">
    <property type="entry name" value="ExbD"/>
</dbReference>
<keyword evidence="4 7" id="KW-0812">Transmembrane</keyword>
<evidence type="ECO:0000256" key="1">
    <source>
        <dbReference type="ARBA" id="ARBA00004162"/>
    </source>
</evidence>
<proteinExistence type="inferred from homology"/>
<dbReference type="PANTHER" id="PTHR30558">
    <property type="entry name" value="EXBD MEMBRANE COMPONENT OF PMF-DRIVEN MACROMOLECULE IMPORT SYSTEM"/>
    <property type="match status" value="1"/>
</dbReference>
<keyword evidence="7" id="KW-0653">Protein transport</keyword>
<dbReference type="EMBL" id="PXOT01000018">
    <property type="protein sequence ID" value="PSG92666.1"/>
    <property type="molecule type" value="Genomic_DNA"/>
</dbReference>
<comment type="subcellular location">
    <subcellularLocation>
        <location evidence="1">Cell membrane</location>
        <topology evidence="1">Single-pass membrane protein</topology>
    </subcellularLocation>
    <subcellularLocation>
        <location evidence="7">Cell membrane</location>
        <topology evidence="7">Single-pass type II membrane protein</topology>
    </subcellularLocation>
</comment>
<keyword evidence="5" id="KW-1133">Transmembrane helix</keyword>